<gene>
    <name evidence="2" type="ORF">RKE40_21585</name>
</gene>
<dbReference type="EMBL" id="JAWDID010000042">
    <property type="protein sequence ID" value="MDU0342499.1"/>
    <property type="molecule type" value="Genomic_DNA"/>
</dbReference>
<dbReference type="RefSeq" id="WP_316020307.1">
    <property type="nucleotide sequence ID" value="NZ_JAWDID010000042.1"/>
</dbReference>
<proteinExistence type="predicted"/>
<feature type="compositionally biased region" description="Basic and acidic residues" evidence="1">
    <location>
        <begin position="77"/>
        <end position="91"/>
    </location>
</feature>
<keyword evidence="3" id="KW-1185">Reference proteome</keyword>
<sequence>MSRKKSKPLDAEFVMFDVFYEDGSRTSNRRVPSNLLGGLDGDEPARDAIIEQDRVIAEKSGKPSLAISSIVRSGKPTVEKAGKDKSGRKGG</sequence>
<comment type="caution">
    <text evidence="2">The sequence shown here is derived from an EMBL/GenBank/DDBJ whole genome shotgun (WGS) entry which is preliminary data.</text>
</comment>
<reference evidence="2 3" key="1">
    <citation type="submission" date="2023-09" db="EMBL/GenBank/DDBJ databases">
        <title>Whole genome shotgun sequencing (WGS) of Bosea sp. ZW T0_25, isolated from stored onions (Allium cepa).</title>
        <authorList>
            <person name="Stoll D.A."/>
            <person name="Huch M."/>
        </authorList>
    </citation>
    <scope>NUCLEOTIDE SEQUENCE [LARGE SCALE GENOMIC DNA]</scope>
    <source>
        <strain evidence="2 3">ZW T0_25</strain>
    </source>
</reference>
<feature type="region of interest" description="Disordered" evidence="1">
    <location>
        <begin position="67"/>
        <end position="91"/>
    </location>
</feature>
<evidence type="ECO:0000256" key="1">
    <source>
        <dbReference type="SAM" id="MobiDB-lite"/>
    </source>
</evidence>
<protein>
    <submittedName>
        <fullName evidence="2">Uncharacterized protein</fullName>
    </submittedName>
</protein>
<accession>A0ABU3SCK8</accession>
<evidence type="ECO:0000313" key="2">
    <source>
        <dbReference type="EMBL" id="MDU0342499.1"/>
    </source>
</evidence>
<evidence type="ECO:0000313" key="3">
    <source>
        <dbReference type="Proteomes" id="UP001254257"/>
    </source>
</evidence>
<name>A0ABU3SCK8_9HYPH</name>
<organism evidence="2 3">
    <name type="scientific">Bosea rubneri</name>
    <dbReference type="NCBI Taxonomy" id="3075434"/>
    <lineage>
        <taxon>Bacteria</taxon>
        <taxon>Pseudomonadati</taxon>
        <taxon>Pseudomonadota</taxon>
        <taxon>Alphaproteobacteria</taxon>
        <taxon>Hyphomicrobiales</taxon>
        <taxon>Boseaceae</taxon>
        <taxon>Bosea</taxon>
    </lineage>
</organism>
<dbReference type="Proteomes" id="UP001254257">
    <property type="component" value="Unassembled WGS sequence"/>
</dbReference>